<proteinExistence type="predicted"/>
<evidence type="ECO:0000313" key="2">
    <source>
        <dbReference type="EMBL" id="OWM77904.1"/>
    </source>
</evidence>
<feature type="compositionally biased region" description="Basic and acidic residues" evidence="1">
    <location>
        <begin position="54"/>
        <end position="68"/>
    </location>
</feature>
<evidence type="ECO:0000313" key="3">
    <source>
        <dbReference type="Proteomes" id="UP000197138"/>
    </source>
</evidence>
<sequence length="141" mass="15443">MAMGDMNVAPLMKEIELYECIIPFFALSREELGRRNPCQLASSPNSTVSSISTGKKELVGDHEHEGKRTSCSPGSDEDGGSSCSGNASGGDGEGRRKLQVWREQMMVLEETFKEHSTLNPVSGHFSKFLIIESVDESLFVE</sequence>
<feature type="compositionally biased region" description="Low complexity" evidence="1">
    <location>
        <begin position="42"/>
        <end position="52"/>
    </location>
</feature>
<gene>
    <name evidence="2" type="ORF">CDL15_Pgr018473</name>
</gene>
<accession>A0A218WYW7</accession>
<feature type="region of interest" description="Disordered" evidence="1">
    <location>
        <begin position="35"/>
        <end position="98"/>
    </location>
</feature>
<feature type="compositionally biased region" description="Low complexity" evidence="1">
    <location>
        <begin position="70"/>
        <end position="86"/>
    </location>
</feature>
<organism evidence="2 3">
    <name type="scientific">Punica granatum</name>
    <name type="common">Pomegranate</name>
    <dbReference type="NCBI Taxonomy" id="22663"/>
    <lineage>
        <taxon>Eukaryota</taxon>
        <taxon>Viridiplantae</taxon>
        <taxon>Streptophyta</taxon>
        <taxon>Embryophyta</taxon>
        <taxon>Tracheophyta</taxon>
        <taxon>Spermatophyta</taxon>
        <taxon>Magnoliopsida</taxon>
        <taxon>eudicotyledons</taxon>
        <taxon>Gunneridae</taxon>
        <taxon>Pentapetalae</taxon>
        <taxon>rosids</taxon>
        <taxon>malvids</taxon>
        <taxon>Myrtales</taxon>
        <taxon>Lythraceae</taxon>
        <taxon>Punica</taxon>
    </lineage>
</organism>
<name>A0A218WYW7_PUNGR</name>
<dbReference type="Proteomes" id="UP000197138">
    <property type="component" value="Unassembled WGS sequence"/>
</dbReference>
<reference evidence="3" key="1">
    <citation type="journal article" date="2017" name="Plant J.">
        <title>The pomegranate (Punica granatum L.) genome and the genomics of punicalagin biosynthesis.</title>
        <authorList>
            <person name="Qin G."/>
            <person name="Xu C."/>
            <person name="Ming R."/>
            <person name="Tang H."/>
            <person name="Guyot R."/>
            <person name="Kramer E.M."/>
            <person name="Hu Y."/>
            <person name="Yi X."/>
            <person name="Qi Y."/>
            <person name="Xu X."/>
            <person name="Gao Z."/>
            <person name="Pan H."/>
            <person name="Jian J."/>
            <person name="Tian Y."/>
            <person name="Yue Z."/>
            <person name="Xu Y."/>
        </authorList>
    </citation>
    <scope>NUCLEOTIDE SEQUENCE [LARGE SCALE GENOMIC DNA]</scope>
    <source>
        <strain evidence="3">cv. Dabenzi</strain>
    </source>
</reference>
<dbReference type="EMBL" id="MTKT01002507">
    <property type="protein sequence ID" value="OWM77904.1"/>
    <property type="molecule type" value="Genomic_DNA"/>
</dbReference>
<evidence type="ECO:0000256" key="1">
    <source>
        <dbReference type="SAM" id="MobiDB-lite"/>
    </source>
</evidence>
<protein>
    <submittedName>
        <fullName evidence="2">Uncharacterized protein</fullName>
    </submittedName>
</protein>
<comment type="caution">
    <text evidence="2">The sequence shown here is derived from an EMBL/GenBank/DDBJ whole genome shotgun (WGS) entry which is preliminary data.</text>
</comment>
<dbReference type="AlphaFoldDB" id="A0A218WYW7"/>